<dbReference type="AlphaFoldDB" id="A0A183CC52"/>
<feature type="coiled-coil region" evidence="1">
    <location>
        <begin position="34"/>
        <end position="68"/>
    </location>
</feature>
<evidence type="ECO:0000256" key="2">
    <source>
        <dbReference type="SAM" id="SignalP"/>
    </source>
</evidence>
<evidence type="ECO:0000256" key="1">
    <source>
        <dbReference type="SAM" id="Coils"/>
    </source>
</evidence>
<proteinExistence type="predicted"/>
<accession>A0A183CC52</accession>
<evidence type="ECO:0000313" key="4">
    <source>
        <dbReference type="WBParaSite" id="GPLIN_001045300"/>
    </source>
</evidence>
<keyword evidence="3" id="KW-1185">Reference proteome</keyword>
<dbReference type="Proteomes" id="UP000050741">
    <property type="component" value="Unassembled WGS sequence"/>
</dbReference>
<feature type="chain" id="PRO_5008147423" evidence="2">
    <location>
        <begin position="23"/>
        <end position="172"/>
    </location>
</feature>
<reference evidence="3" key="1">
    <citation type="submission" date="2014-05" db="EMBL/GenBank/DDBJ databases">
        <title>The genome and life-stage specific transcriptomes of Globodera pallida elucidate key aspects of plant parasitism by a cyst nematode.</title>
        <authorList>
            <person name="Cotton J.A."/>
            <person name="Lilley C.J."/>
            <person name="Jones L.M."/>
            <person name="Kikuchi T."/>
            <person name="Reid A.J."/>
            <person name="Thorpe P."/>
            <person name="Tsai I.J."/>
            <person name="Beasley H."/>
            <person name="Blok V."/>
            <person name="Cock P.J.A."/>
            <person name="Van den Akker S.E."/>
            <person name="Holroyd N."/>
            <person name="Hunt M."/>
            <person name="Mantelin S."/>
            <person name="Naghra H."/>
            <person name="Pain A."/>
            <person name="Palomares-Rius J.E."/>
            <person name="Zarowiecki M."/>
            <person name="Berriman M."/>
            <person name="Jones J.T."/>
            <person name="Urwin P.E."/>
        </authorList>
    </citation>
    <scope>NUCLEOTIDE SEQUENCE [LARGE SCALE GENOMIC DNA]</scope>
    <source>
        <strain evidence="3">Lindley</strain>
    </source>
</reference>
<organism evidence="3 4">
    <name type="scientific">Globodera pallida</name>
    <name type="common">Potato cyst nematode worm</name>
    <name type="synonym">Heterodera pallida</name>
    <dbReference type="NCBI Taxonomy" id="36090"/>
    <lineage>
        <taxon>Eukaryota</taxon>
        <taxon>Metazoa</taxon>
        <taxon>Ecdysozoa</taxon>
        <taxon>Nematoda</taxon>
        <taxon>Chromadorea</taxon>
        <taxon>Rhabditida</taxon>
        <taxon>Tylenchina</taxon>
        <taxon>Tylenchomorpha</taxon>
        <taxon>Tylenchoidea</taxon>
        <taxon>Heteroderidae</taxon>
        <taxon>Heteroderinae</taxon>
        <taxon>Globodera</taxon>
    </lineage>
</organism>
<protein>
    <submittedName>
        <fullName evidence="4">DUF630 domain-containing protein</fullName>
    </submittedName>
</protein>
<name>A0A183CC52_GLOPA</name>
<keyword evidence="1" id="KW-0175">Coiled coil</keyword>
<feature type="signal peptide" evidence="2">
    <location>
        <begin position="1"/>
        <end position="22"/>
    </location>
</feature>
<keyword evidence="2" id="KW-0732">Signal</keyword>
<reference evidence="4" key="2">
    <citation type="submission" date="2016-06" db="UniProtKB">
        <authorList>
            <consortium name="WormBaseParasite"/>
        </authorList>
    </citation>
    <scope>IDENTIFICATION</scope>
</reference>
<dbReference type="WBParaSite" id="GPLIN_001045300">
    <property type="protein sequence ID" value="GPLIN_001045300"/>
    <property type="gene ID" value="GPLIN_001045300"/>
</dbReference>
<evidence type="ECO:0000313" key="3">
    <source>
        <dbReference type="Proteomes" id="UP000050741"/>
    </source>
</evidence>
<sequence>MATVTWALVFLFLLSITQKSESKLADVESKNELVPDVDAEVKELRQKLKQMESENQECRAKYAALGHQSMEAVTQECRAKYAALGHQSMEAVTDGKGGSCTKELDVWAGHALFWVEQFRLFIEKTSSASEKLRSASEELRSMLRQRASTIRALRHQSQRASALVDSLIEQAD</sequence>